<feature type="region of interest" description="Disordered" evidence="1">
    <location>
        <begin position="73"/>
        <end position="164"/>
    </location>
</feature>
<dbReference type="SUPFAM" id="SSF109640">
    <property type="entry name" value="KRAB domain (Kruppel-associated box)"/>
    <property type="match status" value="1"/>
</dbReference>
<evidence type="ECO:0000256" key="1">
    <source>
        <dbReference type="SAM" id="MobiDB-lite"/>
    </source>
</evidence>
<sequence>MNKDGSFSKNSKEDTQKSEKKCKAFKDISKYFSKEEWAKLGYSDKITYVYMKRNYDTMTGLGLRATLPAFMCPKKGAMKSSGHDSDEDQDPKNQGEPRQGPSDVQDREQMKVMLKKPIKEESDSEPIPITPGPEQAQKELCPPGKASTSGQQSENIPGPRRGMNSIWAYRLRERKNLIVYEEISDPEEDD</sequence>
<dbReference type="PANTHER" id="PTHR14112">
    <property type="entry name" value="SYNOVIAL SARCOMA, X MEMBER"/>
    <property type="match status" value="1"/>
</dbReference>
<dbReference type="Proteomes" id="UP000248481">
    <property type="component" value="Chromosome X"/>
</dbReference>
<proteinExistence type="predicted"/>
<feature type="domain" description="KRAB-related" evidence="2">
    <location>
        <begin position="20"/>
        <end position="83"/>
    </location>
</feature>
<organism evidence="3 4">
    <name type="scientific">Neomonachus schauinslandi</name>
    <name type="common">Hawaiian monk seal</name>
    <name type="synonym">Monachus schauinslandi</name>
    <dbReference type="NCBI Taxonomy" id="29088"/>
    <lineage>
        <taxon>Eukaryota</taxon>
        <taxon>Metazoa</taxon>
        <taxon>Chordata</taxon>
        <taxon>Craniata</taxon>
        <taxon>Vertebrata</taxon>
        <taxon>Euteleostomi</taxon>
        <taxon>Mammalia</taxon>
        <taxon>Eutheria</taxon>
        <taxon>Laurasiatheria</taxon>
        <taxon>Carnivora</taxon>
        <taxon>Caniformia</taxon>
        <taxon>Pinnipedia</taxon>
        <taxon>Phocidae</taxon>
        <taxon>Monachinae</taxon>
        <taxon>Monachini</taxon>
        <taxon>Neomonachus</taxon>
    </lineage>
</organism>
<dbReference type="KEGG" id="nsu:110571275"/>
<dbReference type="STRING" id="29088.A0A2Y9G7U4"/>
<dbReference type="RefSeq" id="XP_021535052.1">
    <property type="nucleotide sequence ID" value="XM_021679377.1"/>
</dbReference>
<dbReference type="InterPro" id="IPR001909">
    <property type="entry name" value="KRAB"/>
</dbReference>
<dbReference type="InterPro" id="IPR019041">
    <property type="entry name" value="SSXRD_motif"/>
</dbReference>
<protein>
    <submittedName>
        <fullName evidence="4">Protein SSXA1-like</fullName>
    </submittedName>
</protein>
<reference evidence="4" key="1">
    <citation type="submission" date="2025-08" db="UniProtKB">
        <authorList>
            <consortium name="RefSeq"/>
        </authorList>
    </citation>
    <scope>IDENTIFICATION</scope>
    <source>
        <tissue evidence="4">Blood</tissue>
    </source>
</reference>
<feature type="compositionally biased region" description="Basic and acidic residues" evidence="1">
    <location>
        <begin position="10"/>
        <end position="21"/>
    </location>
</feature>
<dbReference type="GO" id="GO:0005634">
    <property type="term" value="C:nucleus"/>
    <property type="evidence" value="ECO:0007669"/>
    <property type="project" value="InterPro"/>
</dbReference>
<name>A0A2Y9G7U4_NEOSC</name>
<accession>A0A2Y9G7U4</accession>
<gene>
    <name evidence="4" type="primary">LOC110571275</name>
</gene>
<dbReference type="InParanoid" id="A0A2Y9G7U4"/>
<dbReference type="GeneID" id="110571275"/>
<feature type="compositionally biased region" description="Polar residues" evidence="1">
    <location>
        <begin position="146"/>
        <end position="155"/>
    </location>
</feature>
<dbReference type="PROSITE" id="PS50806">
    <property type="entry name" value="KRAB_RELATED"/>
    <property type="match status" value="1"/>
</dbReference>
<evidence type="ECO:0000313" key="4">
    <source>
        <dbReference type="RefSeq" id="XP_021535052.1"/>
    </source>
</evidence>
<dbReference type="GO" id="GO:0006355">
    <property type="term" value="P:regulation of DNA-templated transcription"/>
    <property type="evidence" value="ECO:0007669"/>
    <property type="project" value="InterPro"/>
</dbReference>
<dbReference type="PANTHER" id="PTHR14112:SF1">
    <property type="entry name" value="KRAB-RELATED DOMAIN-CONTAINING PROTEIN"/>
    <property type="match status" value="1"/>
</dbReference>
<dbReference type="Pfam" id="PF09514">
    <property type="entry name" value="SSXRD"/>
    <property type="match status" value="1"/>
</dbReference>
<keyword evidence="3" id="KW-1185">Reference proteome</keyword>
<dbReference type="InterPro" id="IPR036051">
    <property type="entry name" value="KRAB_dom_sf"/>
</dbReference>
<dbReference type="SMART" id="SM00349">
    <property type="entry name" value="KRAB"/>
    <property type="match status" value="1"/>
</dbReference>
<dbReference type="AlphaFoldDB" id="A0A2Y9G7U4"/>
<evidence type="ECO:0000259" key="2">
    <source>
        <dbReference type="PROSITE" id="PS50806"/>
    </source>
</evidence>
<feature type="region of interest" description="Disordered" evidence="1">
    <location>
        <begin position="1"/>
        <end position="21"/>
    </location>
</feature>
<evidence type="ECO:0000313" key="3">
    <source>
        <dbReference type="Proteomes" id="UP000248481"/>
    </source>
</evidence>
<dbReference type="InterPro" id="IPR003655">
    <property type="entry name" value="aKRAB"/>
</dbReference>